<organism evidence="4 5">
    <name type="scientific">Methanolapillus millepedarum</name>
    <dbReference type="NCBI Taxonomy" id="3028296"/>
    <lineage>
        <taxon>Archaea</taxon>
        <taxon>Methanobacteriati</taxon>
        <taxon>Methanobacteriota</taxon>
        <taxon>Stenosarchaea group</taxon>
        <taxon>Methanomicrobia</taxon>
        <taxon>Methanosarcinales</taxon>
        <taxon>Methanosarcinaceae</taxon>
        <taxon>Methanolapillus</taxon>
    </lineage>
</organism>
<dbReference type="InterPro" id="IPR029479">
    <property type="entry name" value="Nitroreductase"/>
</dbReference>
<feature type="domain" description="Nitroreductase" evidence="3">
    <location>
        <begin position="68"/>
        <end position="148"/>
    </location>
</feature>
<evidence type="ECO:0000313" key="5">
    <source>
        <dbReference type="Proteomes" id="UP001303587"/>
    </source>
</evidence>
<dbReference type="GO" id="GO:0008752">
    <property type="term" value="F:FMN reductase [NAD(P)H] activity"/>
    <property type="evidence" value="ECO:0007669"/>
    <property type="project" value="UniProtKB-EC"/>
</dbReference>
<accession>A0AA96ZV45</accession>
<dbReference type="PANTHER" id="PTHR43673">
    <property type="entry name" value="NAD(P)H NITROREDUCTASE YDGI-RELATED"/>
    <property type="match status" value="1"/>
</dbReference>
<dbReference type="SUPFAM" id="SSF55469">
    <property type="entry name" value="FMN-dependent nitroreductase-like"/>
    <property type="match status" value="1"/>
</dbReference>
<dbReference type="CDD" id="cd02150">
    <property type="entry name" value="nitroreductase"/>
    <property type="match status" value="1"/>
</dbReference>
<dbReference type="Gene3D" id="3.40.109.10">
    <property type="entry name" value="NADH Oxidase"/>
    <property type="match status" value="1"/>
</dbReference>
<evidence type="ECO:0000256" key="2">
    <source>
        <dbReference type="ARBA" id="ARBA00023002"/>
    </source>
</evidence>
<dbReference type="InterPro" id="IPR000415">
    <property type="entry name" value="Nitroreductase-like"/>
</dbReference>
<evidence type="ECO:0000313" key="4">
    <source>
        <dbReference type="EMBL" id="WNY25026.1"/>
    </source>
</evidence>
<protein>
    <submittedName>
        <fullName evidence="4">FMN reductase [NAD(P)H]</fullName>
        <ecNumber evidence="4">1.5.1.39</ecNumber>
    </submittedName>
</protein>
<comment type="similarity">
    <text evidence="1">Belongs to the nitroreductase family.</text>
</comment>
<gene>
    <name evidence="4" type="primary">nfrA2_1</name>
    <name evidence="4" type="ORF">MsAc7_05640</name>
</gene>
<reference evidence="4 5" key="1">
    <citation type="submission" date="2023-07" db="EMBL/GenBank/DDBJ databases">
        <title>Closed genoem sequence of Methanosarcinaceae archaeon Ac7.</title>
        <authorList>
            <person name="Poehlein A."/>
            <person name="Protasov E."/>
            <person name="Platt K."/>
            <person name="Reeh H."/>
            <person name="Daniel R."/>
            <person name="Brune A."/>
        </authorList>
    </citation>
    <scope>NUCLEOTIDE SEQUENCE [LARGE SCALE GENOMIC DNA]</scope>
    <source>
        <strain evidence="4 5">Ac7</strain>
    </source>
</reference>
<dbReference type="GeneID" id="89229681"/>
<dbReference type="AlphaFoldDB" id="A0AA96ZV45"/>
<keyword evidence="5" id="KW-1185">Reference proteome</keyword>
<dbReference type="Proteomes" id="UP001303587">
    <property type="component" value="Chromosome"/>
</dbReference>
<name>A0AA96ZV45_9EURY</name>
<dbReference type="EMBL" id="CP131060">
    <property type="protein sequence ID" value="WNY25026.1"/>
    <property type="molecule type" value="Genomic_DNA"/>
</dbReference>
<dbReference type="Pfam" id="PF00881">
    <property type="entry name" value="Nitroreductase"/>
    <property type="match status" value="2"/>
</dbReference>
<dbReference type="EC" id="1.5.1.39" evidence="4"/>
<proteinExistence type="inferred from homology"/>
<feature type="domain" description="Nitroreductase" evidence="3">
    <location>
        <begin position="9"/>
        <end position="59"/>
    </location>
</feature>
<sequence length="169" mass="19003">MDTMKALYTRRSVRKYQDKPVPMNLIEEAVKAAMFAPSARNQQPWEFIIVDKRDILDKIPAFSPHASMVKGAPAGVLICFNRDYESAEGFFPQDLGAATQNMLLALHANGLGAVWTGVYPREDRVGGFVDLFKLPPNVVPYAFVVIGYPDGPVAEADRFKKERVHYNKW</sequence>
<dbReference type="RefSeq" id="WP_338103077.1">
    <property type="nucleotide sequence ID" value="NZ_CP131060.1"/>
</dbReference>
<keyword evidence="2 4" id="KW-0560">Oxidoreductase</keyword>
<dbReference type="PANTHER" id="PTHR43673:SF10">
    <property type="entry name" value="NADH DEHYDROGENASE_NAD(P)H NITROREDUCTASE XCC3605-RELATED"/>
    <property type="match status" value="1"/>
</dbReference>
<evidence type="ECO:0000256" key="1">
    <source>
        <dbReference type="ARBA" id="ARBA00007118"/>
    </source>
</evidence>
<evidence type="ECO:0000259" key="3">
    <source>
        <dbReference type="Pfam" id="PF00881"/>
    </source>
</evidence>